<evidence type="ECO:0000313" key="12">
    <source>
        <dbReference type="EMBL" id="WUX40901.1"/>
    </source>
</evidence>
<evidence type="ECO:0000256" key="9">
    <source>
        <dbReference type="ARBA" id="ARBA00049940"/>
    </source>
</evidence>
<evidence type="ECO:0000256" key="1">
    <source>
        <dbReference type="ARBA" id="ARBA00004651"/>
    </source>
</evidence>
<feature type="compositionally biased region" description="Basic and acidic residues" evidence="11">
    <location>
        <begin position="16"/>
        <end position="31"/>
    </location>
</feature>
<evidence type="ECO:0000256" key="3">
    <source>
        <dbReference type="ARBA" id="ARBA00022692"/>
    </source>
</evidence>
<evidence type="ECO:0000256" key="7">
    <source>
        <dbReference type="ARBA" id="ARBA00035120"/>
    </source>
</evidence>
<keyword evidence="2 10" id="KW-1003">Cell membrane</keyword>
<sequence>MPDRHDGSRHRRPRHEHAEGAHAEHAHSEHVPGRQVPVLAAVAVGGAAGAVARYGIERAWPVEGTDFPWPILLVNGVGCLLMGVLMTVLAVRFPGAGPLAGALLGTGFLGGFTTFSHYTDNVRELFQGGAPGTAVAYLLLTVVAALGGVLAGVLGARALLSADGPAGDHA</sequence>
<dbReference type="PANTHER" id="PTHR28259">
    <property type="entry name" value="FLUORIDE EXPORT PROTEIN 1-RELATED"/>
    <property type="match status" value="1"/>
</dbReference>
<evidence type="ECO:0000256" key="10">
    <source>
        <dbReference type="HAMAP-Rule" id="MF_00454"/>
    </source>
</evidence>
<dbReference type="InterPro" id="IPR003691">
    <property type="entry name" value="FluC"/>
</dbReference>
<feature type="region of interest" description="Disordered" evidence="11">
    <location>
        <begin position="1"/>
        <end position="31"/>
    </location>
</feature>
<keyword evidence="13" id="KW-1185">Reference proteome</keyword>
<organism evidence="12 13">
    <name type="scientific">Streptomyces anulatus</name>
    <name type="common">Streptomyces chrysomallus</name>
    <dbReference type="NCBI Taxonomy" id="1892"/>
    <lineage>
        <taxon>Bacteria</taxon>
        <taxon>Bacillati</taxon>
        <taxon>Actinomycetota</taxon>
        <taxon>Actinomycetes</taxon>
        <taxon>Kitasatosporales</taxon>
        <taxon>Streptomycetaceae</taxon>
        <taxon>Streptomyces</taxon>
    </lineage>
</organism>
<keyword evidence="3 10" id="KW-0812">Transmembrane</keyword>
<gene>
    <name evidence="10" type="primary">fluC</name>
    <name evidence="10" type="synonym">crcB</name>
    <name evidence="12" type="ORF">OG367_33805</name>
</gene>
<feature type="binding site" evidence="10">
    <location>
        <position position="110"/>
    </location>
    <ligand>
        <name>Na(+)</name>
        <dbReference type="ChEBI" id="CHEBI:29101"/>
        <note>structural</note>
    </ligand>
</feature>
<keyword evidence="5 10" id="KW-0472">Membrane</keyword>
<dbReference type="RefSeq" id="WP_097968151.1">
    <property type="nucleotide sequence ID" value="NZ_CP108640.1"/>
</dbReference>
<comment type="subcellular location">
    <subcellularLocation>
        <location evidence="1 10">Cell membrane</location>
        <topology evidence="1 10">Multi-pass membrane protein</topology>
    </subcellularLocation>
</comment>
<comment type="function">
    <text evidence="9 10">Fluoride-specific ion channel. Important for reducing fluoride concentration in the cell, thus reducing its toxicity.</text>
</comment>
<proteinExistence type="inferred from homology"/>
<dbReference type="PANTHER" id="PTHR28259:SF1">
    <property type="entry name" value="FLUORIDE EXPORT PROTEIN 1-RELATED"/>
    <property type="match status" value="1"/>
</dbReference>
<protein>
    <recommendedName>
        <fullName evidence="10">Fluoride-specific ion channel FluC</fullName>
    </recommendedName>
</protein>
<reference evidence="12" key="1">
    <citation type="submission" date="2022-10" db="EMBL/GenBank/DDBJ databases">
        <title>The complete genomes of actinobacterial strains from the NBC collection.</title>
        <authorList>
            <person name="Joergensen T.S."/>
            <person name="Alvarez Arevalo M."/>
            <person name="Sterndorff E.B."/>
            <person name="Faurdal D."/>
            <person name="Vuksanovic O."/>
            <person name="Mourched A.-S."/>
            <person name="Charusanti P."/>
            <person name="Shaw S."/>
            <person name="Blin K."/>
            <person name="Weber T."/>
        </authorList>
    </citation>
    <scope>NUCLEOTIDE SEQUENCE</scope>
    <source>
        <strain evidence="12">NBC_01436</strain>
    </source>
</reference>
<feature type="transmembrane region" description="Helical" evidence="10">
    <location>
        <begin position="135"/>
        <end position="160"/>
    </location>
</feature>
<evidence type="ECO:0000256" key="11">
    <source>
        <dbReference type="SAM" id="MobiDB-lite"/>
    </source>
</evidence>
<comment type="catalytic activity">
    <reaction evidence="8">
        <text>fluoride(in) = fluoride(out)</text>
        <dbReference type="Rhea" id="RHEA:76159"/>
        <dbReference type="ChEBI" id="CHEBI:17051"/>
    </reaction>
    <physiologicalReaction direction="left-to-right" evidence="8">
        <dbReference type="Rhea" id="RHEA:76160"/>
    </physiologicalReaction>
</comment>
<dbReference type="HAMAP" id="MF_00454">
    <property type="entry name" value="FluC"/>
    <property type="match status" value="1"/>
</dbReference>
<evidence type="ECO:0000256" key="4">
    <source>
        <dbReference type="ARBA" id="ARBA00022989"/>
    </source>
</evidence>
<keyword evidence="6 10" id="KW-0407">Ion channel</keyword>
<comment type="activity regulation">
    <text evidence="10">Na(+) is not transported, but it plays an essential structural role and its presence is essential for fluoride channel function.</text>
</comment>
<name>A0ABZ1ZQ80_STRAQ</name>
<feature type="binding site" evidence="10">
    <location>
        <position position="113"/>
    </location>
    <ligand>
        <name>Na(+)</name>
        <dbReference type="ChEBI" id="CHEBI:29101"/>
        <note>structural</note>
    </ligand>
</feature>
<accession>A0ABZ1ZQ80</accession>
<feature type="transmembrane region" description="Helical" evidence="10">
    <location>
        <begin position="68"/>
        <end position="89"/>
    </location>
</feature>
<evidence type="ECO:0000256" key="2">
    <source>
        <dbReference type="ARBA" id="ARBA00022475"/>
    </source>
</evidence>
<dbReference type="EMBL" id="CP109491">
    <property type="protein sequence ID" value="WUX40901.1"/>
    <property type="molecule type" value="Genomic_DNA"/>
</dbReference>
<dbReference type="Pfam" id="PF02537">
    <property type="entry name" value="CRCB"/>
    <property type="match status" value="1"/>
</dbReference>
<feature type="transmembrane region" description="Helical" evidence="10">
    <location>
        <begin position="96"/>
        <end position="115"/>
    </location>
</feature>
<evidence type="ECO:0000256" key="8">
    <source>
        <dbReference type="ARBA" id="ARBA00035585"/>
    </source>
</evidence>
<keyword evidence="10" id="KW-0479">Metal-binding</keyword>
<keyword evidence="10" id="KW-0813">Transport</keyword>
<dbReference type="Proteomes" id="UP001431926">
    <property type="component" value="Chromosome"/>
</dbReference>
<evidence type="ECO:0000313" key="13">
    <source>
        <dbReference type="Proteomes" id="UP001431926"/>
    </source>
</evidence>
<keyword evidence="10" id="KW-0406">Ion transport</keyword>
<keyword evidence="4 10" id="KW-1133">Transmembrane helix</keyword>
<evidence type="ECO:0000256" key="6">
    <source>
        <dbReference type="ARBA" id="ARBA00023303"/>
    </source>
</evidence>
<evidence type="ECO:0000256" key="5">
    <source>
        <dbReference type="ARBA" id="ARBA00023136"/>
    </source>
</evidence>
<keyword evidence="10" id="KW-0915">Sodium</keyword>
<comment type="similarity">
    <text evidence="7 10">Belongs to the fluoride channel Fluc/FEX (TC 1.A.43) family.</text>
</comment>